<name>A0A839INM2_9GAMM</name>
<gene>
    <name evidence="1" type="ORF">H4O21_07935</name>
</gene>
<dbReference type="AlphaFoldDB" id="A0A839INM2"/>
<reference evidence="1 2" key="1">
    <citation type="submission" date="2020-08" db="EMBL/GenBank/DDBJ databases">
        <title>Oceanospirillum sp. nov. isolated from marine sediment.</title>
        <authorList>
            <person name="Ji X."/>
        </authorList>
    </citation>
    <scope>NUCLEOTIDE SEQUENCE [LARGE SCALE GENOMIC DNA]</scope>
    <source>
        <strain evidence="1 2">D5</strain>
    </source>
</reference>
<evidence type="ECO:0000313" key="1">
    <source>
        <dbReference type="EMBL" id="MBB1486538.1"/>
    </source>
</evidence>
<proteinExistence type="predicted"/>
<evidence type="ECO:0000313" key="2">
    <source>
        <dbReference type="Proteomes" id="UP000565262"/>
    </source>
</evidence>
<dbReference type="EMBL" id="JACJFM010000007">
    <property type="protein sequence ID" value="MBB1486538.1"/>
    <property type="molecule type" value="Genomic_DNA"/>
</dbReference>
<keyword evidence="2" id="KW-1185">Reference proteome</keyword>
<dbReference type="Proteomes" id="UP000565262">
    <property type="component" value="Unassembled WGS sequence"/>
</dbReference>
<accession>A0A839INM2</accession>
<sequence>MKKENVIYRKKKGSQGVVEYHVLGLEDSDFFDTLISFFSKNYNTEISVKDEGTNTRSYQLRCRNEYFILKHNSDIGNWFYSCQPSGDSELMEEIAADLENRLKDVSYE</sequence>
<protein>
    <recommendedName>
        <fullName evidence="3">DUF3630 domain-containing protein</fullName>
    </recommendedName>
</protein>
<dbReference type="RefSeq" id="WP_182808316.1">
    <property type="nucleotide sequence ID" value="NZ_JACJFM010000007.1"/>
</dbReference>
<organism evidence="1 2">
    <name type="scientific">Oceanospirillum sediminis</name>
    <dbReference type="NCBI Taxonomy" id="2760088"/>
    <lineage>
        <taxon>Bacteria</taxon>
        <taxon>Pseudomonadati</taxon>
        <taxon>Pseudomonadota</taxon>
        <taxon>Gammaproteobacteria</taxon>
        <taxon>Oceanospirillales</taxon>
        <taxon>Oceanospirillaceae</taxon>
        <taxon>Oceanospirillum</taxon>
    </lineage>
</organism>
<comment type="caution">
    <text evidence="1">The sequence shown here is derived from an EMBL/GenBank/DDBJ whole genome shotgun (WGS) entry which is preliminary data.</text>
</comment>
<evidence type="ECO:0008006" key="3">
    <source>
        <dbReference type="Google" id="ProtNLM"/>
    </source>
</evidence>